<dbReference type="Proteomes" id="UP001172102">
    <property type="component" value="Unassembled WGS sequence"/>
</dbReference>
<name>A0AA40AHJ6_9PEZI</name>
<evidence type="ECO:0000313" key="2">
    <source>
        <dbReference type="EMBL" id="KAK0715975.1"/>
    </source>
</evidence>
<reference evidence="2" key="1">
    <citation type="submission" date="2023-06" db="EMBL/GenBank/DDBJ databases">
        <title>Genome-scale phylogeny and comparative genomics of the fungal order Sordariales.</title>
        <authorList>
            <consortium name="Lawrence Berkeley National Laboratory"/>
            <person name="Hensen N."/>
            <person name="Bonometti L."/>
            <person name="Westerberg I."/>
            <person name="Brannstrom I.O."/>
            <person name="Guillou S."/>
            <person name="Cros-Aarteil S."/>
            <person name="Calhoun S."/>
            <person name="Haridas S."/>
            <person name="Kuo A."/>
            <person name="Mondo S."/>
            <person name="Pangilinan J."/>
            <person name="Riley R."/>
            <person name="Labutti K."/>
            <person name="Andreopoulos B."/>
            <person name="Lipzen A."/>
            <person name="Chen C."/>
            <person name="Yanf M."/>
            <person name="Daum C."/>
            <person name="Ng V."/>
            <person name="Clum A."/>
            <person name="Steindorff A."/>
            <person name="Ohm R."/>
            <person name="Martin F."/>
            <person name="Silar P."/>
            <person name="Natvig D."/>
            <person name="Lalanne C."/>
            <person name="Gautier V."/>
            <person name="Ament-Velasquez S.L."/>
            <person name="Kruys A."/>
            <person name="Hutchinson M.I."/>
            <person name="Powell A.J."/>
            <person name="Barry K."/>
            <person name="Miller A.N."/>
            <person name="Grigoriev I.V."/>
            <person name="Debuchy R."/>
            <person name="Gladieux P."/>
            <person name="Thoren M.H."/>
            <person name="Johannesson H."/>
        </authorList>
    </citation>
    <scope>NUCLEOTIDE SEQUENCE</scope>
    <source>
        <strain evidence="2">SMH4607-1</strain>
    </source>
</reference>
<evidence type="ECO:0000256" key="1">
    <source>
        <dbReference type="SAM" id="Phobius"/>
    </source>
</evidence>
<keyword evidence="1" id="KW-0812">Transmembrane</keyword>
<feature type="transmembrane region" description="Helical" evidence="1">
    <location>
        <begin position="42"/>
        <end position="68"/>
    </location>
</feature>
<keyword evidence="1" id="KW-1133">Transmembrane helix</keyword>
<comment type="caution">
    <text evidence="2">The sequence shown here is derived from an EMBL/GenBank/DDBJ whole genome shotgun (WGS) entry which is preliminary data.</text>
</comment>
<sequence length="139" mass="15417">MAIIAASTSGPTRPVALHHISSVNVISSLGPLLNRALQFQQLLSSATLLLFIRTVFAARLLATVLLFASRVAAFRTLLAVNITKRLSWSLWDSKPSRRFRKKLEFEFFVLVLGPGGNTLFLLLFWPGWIILGLLVLCVL</sequence>
<keyword evidence="1" id="KW-0472">Membrane</keyword>
<organism evidence="2 3">
    <name type="scientific">Lasiosphaeris hirsuta</name>
    <dbReference type="NCBI Taxonomy" id="260670"/>
    <lineage>
        <taxon>Eukaryota</taxon>
        <taxon>Fungi</taxon>
        <taxon>Dikarya</taxon>
        <taxon>Ascomycota</taxon>
        <taxon>Pezizomycotina</taxon>
        <taxon>Sordariomycetes</taxon>
        <taxon>Sordariomycetidae</taxon>
        <taxon>Sordariales</taxon>
        <taxon>Lasiosphaeriaceae</taxon>
        <taxon>Lasiosphaeris</taxon>
    </lineage>
</organism>
<evidence type="ECO:0000313" key="3">
    <source>
        <dbReference type="Proteomes" id="UP001172102"/>
    </source>
</evidence>
<protein>
    <recommendedName>
        <fullName evidence="4">Transmembrane protein</fullName>
    </recommendedName>
</protein>
<accession>A0AA40AHJ6</accession>
<dbReference type="EMBL" id="JAUKUA010000004">
    <property type="protein sequence ID" value="KAK0715975.1"/>
    <property type="molecule type" value="Genomic_DNA"/>
</dbReference>
<gene>
    <name evidence="2" type="ORF">B0H67DRAFT_645654</name>
</gene>
<dbReference type="AlphaFoldDB" id="A0AA40AHJ6"/>
<feature type="transmembrane region" description="Helical" evidence="1">
    <location>
        <begin position="107"/>
        <end position="136"/>
    </location>
</feature>
<evidence type="ECO:0008006" key="4">
    <source>
        <dbReference type="Google" id="ProtNLM"/>
    </source>
</evidence>
<keyword evidence="3" id="KW-1185">Reference proteome</keyword>
<proteinExistence type="predicted"/>